<reference evidence="2 3" key="1">
    <citation type="submission" date="2014-07" db="EMBL/GenBank/DDBJ databases">
        <title>Genomic and transcriptomic analysis on Apis cerana provide comprehensive insights into honey bee biology.</title>
        <authorList>
            <person name="Diao Q."/>
            <person name="Sun L."/>
            <person name="Zheng H."/>
            <person name="Zheng H."/>
            <person name="Xu S."/>
            <person name="Wang S."/>
            <person name="Zeng Z."/>
            <person name="Hu F."/>
            <person name="Su S."/>
            <person name="Wu J."/>
        </authorList>
    </citation>
    <scope>NUCLEOTIDE SEQUENCE [LARGE SCALE GENOMIC DNA]</scope>
    <source>
        <tissue evidence="2">Pupae without intestine</tissue>
    </source>
</reference>
<dbReference type="STRING" id="94128.A0A2A3E5C6"/>
<evidence type="ECO:0000313" key="2">
    <source>
        <dbReference type="EMBL" id="PBC26937.1"/>
    </source>
</evidence>
<evidence type="ECO:0000313" key="3">
    <source>
        <dbReference type="Proteomes" id="UP000242457"/>
    </source>
</evidence>
<name>A0A2A3E5C6_APICC</name>
<feature type="region of interest" description="Disordered" evidence="1">
    <location>
        <begin position="1"/>
        <end position="65"/>
    </location>
</feature>
<protein>
    <submittedName>
        <fullName evidence="2">Nesprin-1</fullName>
    </submittedName>
</protein>
<keyword evidence="3" id="KW-1185">Reference proteome</keyword>
<dbReference type="AlphaFoldDB" id="A0A2A3E5C6"/>
<evidence type="ECO:0000256" key="1">
    <source>
        <dbReference type="SAM" id="MobiDB-lite"/>
    </source>
</evidence>
<feature type="region of interest" description="Disordered" evidence="1">
    <location>
        <begin position="281"/>
        <end position="349"/>
    </location>
</feature>
<sequence length="457" mass="50474">MSQPPSKPHGKTGPGGGWSARSNVSGQYRPPSPFSPTGSPHPQRVHHAHPTSPLTYTGTRHPMSPVPIGMPISPGISPVFGSPTGYIQCPRPRWPSPIPVATQAPRPFIPTQSSAESGITSPLASGPPEYMIGTYKPGDYEYVGVPLDHSQTEEESSGPSTAEIIANQSQDYVDEKLAEYQATIQQLQRLRTSQNIKNVFKNKLFSGANNKQLGRITLYRQNTSRANRGLECGFHSQIIQVPENYSFERLVEEGELNGSKVVKFEKITVRKSVREIGTGGASTRVSLAESSRTPSEEHALEDSAYQSHSHGAPNYGSKSSSVTSFTRFPSEESLSHRRGSSPHQHLGLDDRTPSEWYAEYRTQSFHNVATRIEYVRSKSEYDAHIAEIKALGVIMRDVPFLHAHGEQVRSHSETLGYRRWILPTSWKLNGIFVTRPDIDQVPTLKRLPMSGTCDGQP</sequence>
<dbReference type="Proteomes" id="UP000242457">
    <property type="component" value="Unassembled WGS sequence"/>
</dbReference>
<feature type="compositionally biased region" description="Polar residues" evidence="1">
    <location>
        <begin position="316"/>
        <end position="327"/>
    </location>
</feature>
<proteinExistence type="predicted"/>
<dbReference type="OrthoDB" id="6426610at2759"/>
<accession>A0A2A3E5C6</accession>
<organism evidence="2 3">
    <name type="scientific">Apis cerana cerana</name>
    <name type="common">Oriental honeybee</name>
    <dbReference type="NCBI Taxonomy" id="94128"/>
    <lineage>
        <taxon>Eukaryota</taxon>
        <taxon>Metazoa</taxon>
        <taxon>Ecdysozoa</taxon>
        <taxon>Arthropoda</taxon>
        <taxon>Hexapoda</taxon>
        <taxon>Insecta</taxon>
        <taxon>Pterygota</taxon>
        <taxon>Neoptera</taxon>
        <taxon>Endopterygota</taxon>
        <taxon>Hymenoptera</taxon>
        <taxon>Apocrita</taxon>
        <taxon>Aculeata</taxon>
        <taxon>Apoidea</taxon>
        <taxon>Anthophila</taxon>
        <taxon>Apidae</taxon>
        <taxon>Apis</taxon>
    </lineage>
</organism>
<feature type="compositionally biased region" description="Polar residues" evidence="1">
    <location>
        <begin position="281"/>
        <end position="293"/>
    </location>
</feature>
<dbReference type="EMBL" id="KZ288363">
    <property type="protein sequence ID" value="PBC26937.1"/>
    <property type="molecule type" value="Genomic_DNA"/>
</dbReference>
<gene>
    <name evidence="2" type="ORF">APICC_01048</name>
</gene>